<evidence type="ECO:0000313" key="3">
    <source>
        <dbReference type="Proteomes" id="UP001589776"/>
    </source>
</evidence>
<reference evidence="2 3" key="1">
    <citation type="submission" date="2024-09" db="EMBL/GenBank/DDBJ databases">
        <authorList>
            <person name="Sun Q."/>
            <person name="Mori K."/>
        </authorList>
    </citation>
    <scope>NUCLEOTIDE SEQUENCE [LARGE SCALE GENOMIC DNA]</scope>
    <source>
        <strain evidence="2 3">CCM 7759</strain>
    </source>
</reference>
<dbReference type="RefSeq" id="WP_377470151.1">
    <property type="nucleotide sequence ID" value="NZ_JBHLWN010000041.1"/>
</dbReference>
<keyword evidence="1" id="KW-0812">Transmembrane</keyword>
<dbReference type="SUPFAM" id="SSF53448">
    <property type="entry name" value="Nucleotide-diphospho-sugar transferases"/>
    <property type="match status" value="1"/>
</dbReference>
<keyword evidence="3" id="KW-1185">Reference proteome</keyword>
<feature type="transmembrane region" description="Helical" evidence="1">
    <location>
        <begin position="6"/>
        <end position="25"/>
    </location>
</feature>
<dbReference type="Gene3D" id="3.90.550.10">
    <property type="entry name" value="Spore Coat Polysaccharide Biosynthesis Protein SpsA, Chain A"/>
    <property type="match status" value="1"/>
</dbReference>
<dbReference type="EMBL" id="JBHLWN010000041">
    <property type="protein sequence ID" value="MFC0212915.1"/>
    <property type="molecule type" value="Genomic_DNA"/>
</dbReference>
<evidence type="ECO:0000313" key="2">
    <source>
        <dbReference type="EMBL" id="MFC0212915.1"/>
    </source>
</evidence>
<evidence type="ECO:0008006" key="4">
    <source>
        <dbReference type="Google" id="ProtNLM"/>
    </source>
</evidence>
<protein>
    <recommendedName>
        <fullName evidence="4">Glycosyltransferase 2-like domain-containing protein</fullName>
    </recommendedName>
</protein>
<name>A0ABV6DJU3_9BACL</name>
<keyword evidence="1" id="KW-1133">Transmembrane helix</keyword>
<evidence type="ECO:0000256" key="1">
    <source>
        <dbReference type="SAM" id="Phobius"/>
    </source>
</evidence>
<sequence>MLGLFAILACYGAVVVLLHLCYYRIRKQSGFSKRKKSHVVLITHNNQSQIEWYVRSLYFFSSLQGRRIDTTVLDEGSTDDTLQIVERLSRKHSMNIGKSGADGEGVDEFLRLYDQDEVIVVRLQQQEDLTKWMQFQQ</sequence>
<organism evidence="2 3">
    <name type="scientific">Paenibacillus chartarius</name>
    <dbReference type="NCBI Taxonomy" id="747481"/>
    <lineage>
        <taxon>Bacteria</taxon>
        <taxon>Bacillati</taxon>
        <taxon>Bacillota</taxon>
        <taxon>Bacilli</taxon>
        <taxon>Bacillales</taxon>
        <taxon>Paenibacillaceae</taxon>
        <taxon>Paenibacillus</taxon>
    </lineage>
</organism>
<proteinExistence type="predicted"/>
<comment type="caution">
    <text evidence="2">The sequence shown here is derived from an EMBL/GenBank/DDBJ whole genome shotgun (WGS) entry which is preliminary data.</text>
</comment>
<accession>A0ABV6DJU3</accession>
<gene>
    <name evidence="2" type="ORF">ACFFK0_10620</name>
</gene>
<dbReference type="Proteomes" id="UP001589776">
    <property type="component" value="Unassembled WGS sequence"/>
</dbReference>
<dbReference type="InterPro" id="IPR029044">
    <property type="entry name" value="Nucleotide-diphossugar_trans"/>
</dbReference>
<keyword evidence="1" id="KW-0472">Membrane</keyword>